<dbReference type="InterPro" id="IPR042489">
    <property type="entry name" value="CapZ_alpha_1"/>
</dbReference>
<dbReference type="GO" id="GO:0008290">
    <property type="term" value="C:F-actin capping protein complex"/>
    <property type="evidence" value="ECO:0007669"/>
    <property type="project" value="UniProtKB-UniRule"/>
</dbReference>
<dbReference type="GeneID" id="34523961"/>
<evidence type="ECO:0000313" key="7">
    <source>
        <dbReference type="EMBL" id="CCK68326.1"/>
    </source>
</evidence>
<evidence type="ECO:0000256" key="5">
    <source>
        <dbReference type="ARBA" id="ARBA00025389"/>
    </source>
</evidence>
<dbReference type="InterPro" id="IPR002189">
    <property type="entry name" value="CapZ_alpha"/>
</dbReference>
<dbReference type="EMBL" id="HE978314">
    <property type="protein sequence ID" value="CCK68326.1"/>
    <property type="molecule type" value="Genomic_DNA"/>
</dbReference>
<dbReference type="PROSITE" id="PS00748">
    <property type="entry name" value="F_ACTIN_CAPPING_A_1"/>
    <property type="match status" value="1"/>
</dbReference>
<dbReference type="PANTHER" id="PTHR10653">
    <property type="entry name" value="F-ACTIN-CAPPING PROTEIN SUBUNIT ALPHA"/>
    <property type="match status" value="1"/>
</dbReference>
<dbReference type="GO" id="GO:0051015">
    <property type="term" value="F:actin filament binding"/>
    <property type="evidence" value="ECO:0007669"/>
    <property type="project" value="EnsemblFungi"/>
</dbReference>
<keyword evidence="4 6" id="KW-0009">Actin-binding</keyword>
<evidence type="ECO:0000256" key="4">
    <source>
        <dbReference type="ARBA" id="ARBA00023203"/>
    </source>
</evidence>
<gene>
    <name evidence="7" type="primary">KNAG0A06700</name>
    <name evidence="7" type="ordered locus">KNAG_0A06700</name>
</gene>
<dbReference type="PROSITE" id="PS00749">
    <property type="entry name" value="F_ACTIN_CAPPING_A_2"/>
    <property type="match status" value="1"/>
</dbReference>
<dbReference type="GO" id="GO:0110085">
    <property type="term" value="C:mitotic actomyosin contractile ring"/>
    <property type="evidence" value="ECO:0007669"/>
    <property type="project" value="EnsemblFungi"/>
</dbReference>
<comment type="function">
    <text evidence="5 6">F-actin-capping proteins bind in a Ca(2+)-independent manner to the fast growing ends of actin filaments (barbed end) thereby blocking the exchange of subunits at these ends. Unlike other capping proteins (such as gelsolin and severin), these proteins do not sever actin filaments.</text>
</comment>
<dbReference type="RefSeq" id="XP_022462572.1">
    <property type="nucleotide sequence ID" value="XM_022611063.1"/>
</dbReference>
<reference evidence="7 8" key="1">
    <citation type="journal article" date="2011" name="Proc. Natl. Acad. Sci. U.S.A.">
        <title>Evolutionary erosion of yeast sex chromosomes by mating-type switching accidents.</title>
        <authorList>
            <person name="Gordon J.L."/>
            <person name="Armisen D."/>
            <person name="Proux-Wera E."/>
            <person name="Oheigeartaigh S.S."/>
            <person name="Byrne K.P."/>
            <person name="Wolfe K.H."/>
        </authorList>
    </citation>
    <scope>NUCLEOTIDE SEQUENCE [LARGE SCALE GENOMIC DNA]</scope>
    <source>
        <strain evidence="8">ATCC MYA-139 / BCRC 22969 / CBS 8797 / CCRC 22969 / KCTC 17520 / NBRC 10181 / NCYC 3082</strain>
    </source>
</reference>
<dbReference type="OrthoDB" id="340550at2759"/>
<proteinExistence type="inferred from homology"/>
<evidence type="ECO:0000256" key="6">
    <source>
        <dbReference type="RuleBase" id="RU365077"/>
    </source>
</evidence>
<dbReference type="STRING" id="1071383.J7S415"/>
<comment type="similarity">
    <text evidence="1 6">Belongs to the F-actin-capping protein alpha subunit family.</text>
</comment>
<dbReference type="InterPro" id="IPR037282">
    <property type="entry name" value="CapZ_alpha/beta"/>
</dbReference>
<dbReference type="GO" id="GO:0030036">
    <property type="term" value="P:actin cytoskeleton organization"/>
    <property type="evidence" value="ECO:0007669"/>
    <property type="project" value="TreeGrafter"/>
</dbReference>
<dbReference type="Gene3D" id="3.90.1150.210">
    <property type="entry name" value="F-actin capping protein, beta subunit"/>
    <property type="match status" value="1"/>
</dbReference>
<sequence length="262" mass="29944">MSDFERIIKDVIMGCPPGEVEEVYKDLINIVGENSKDTIIDAIEEYNIAHHLPVEVNGKQVILSEYNKQGSKFNEPFDKISFEVDHLTRQGFNIETIELPEVDEEIQNIHKNLGIYAEANFPGDVSFAVYKTSDEDKYAIYIVSTKYNPSNFWNGYWESAYIYDKQVQTLEGGIRVRVHYYEDGNVSFKAEKEVKLEDATDVVASLSAAEKAYESELDGLFDDLNEKQFKSLRRRLPITRSKVSWGKAIGNYRLGKDAAEGR</sequence>
<dbReference type="GO" id="GO:0051016">
    <property type="term" value="P:barbed-end actin filament capping"/>
    <property type="evidence" value="ECO:0007669"/>
    <property type="project" value="UniProtKB-UniRule"/>
</dbReference>
<dbReference type="KEGG" id="kng:KNAG_0A06700"/>
<organism evidence="7 8">
    <name type="scientific">Huiozyma naganishii (strain ATCC MYA-139 / BCRC 22969 / CBS 8797 / KCTC 17520 / NBRC 10181 / NCYC 3082 / Yp74L-3)</name>
    <name type="common">Yeast</name>
    <name type="synonym">Kazachstania naganishii</name>
    <dbReference type="NCBI Taxonomy" id="1071383"/>
    <lineage>
        <taxon>Eukaryota</taxon>
        <taxon>Fungi</taxon>
        <taxon>Dikarya</taxon>
        <taxon>Ascomycota</taxon>
        <taxon>Saccharomycotina</taxon>
        <taxon>Saccharomycetes</taxon>
        <taxon>Saccharomycetales</taxon>
        <taxon>Saccharomycetaceae</taxon>
        <taxon>Huiozyma</taxon>
    </lineage>
</organism>
<dbReference type="SUPFAM" id="SSF90096">
    <property type="entry name" value="Subunits of heterodimeric actin filament capping protein Capz"/>
    <property type="match status" value="1"/>
</dbReference>
<reference evidence="8" key="2">
    <citation type="submission" date="2012-08" db="EMBL/GenBank/DDBJ databases">
        <title>Genome sequence of Kazachstania naganishii.</title>
        <authorList>
            <person name="Gordon J.L."/>
            <person name="Armisen D."/>
            <person name="Proux-Wera E."/>
            <person name="OhEigeartaigh S.S."/>
            <person name="Byrne K.P."/>
            <person name="Wolfe K.H."/>
        </authorList>
    </citation>
    <scope>NUCLEOTIDE SEQUENCE [LARGE SCALE GENOMIC DNA]</scope>
    <source>
        <strain evidence="8">ATCC MYA-139 / BCRC 22969 / CBS 8797 / CCRC 22969 / KCTC 17520 / NBRC 10181 / NCYC 3082</strain>
    </source>
</reference>
<accession>J7S415</accession>
<dbReference type="GO" id="GO:0030479">
    <property type="term" value="C:actin cortical patch"/>
    <property type="evidence" value="ECO:0007669"/>
    <property type="project" value="EnsemblFungi"/>
</dbReference>
<dbReference type="Proteomes" id="UP000006310">
    <property type="component" value="Chromosome 1"/>
</dbReference>
<dbReference type="PANTHER" id="PTHR10653:SF0">
    <property type="entry name" value="F-ACTIN-CAPPING PROTEIN SUBUNIT ALPHA"/>
    <property type="match status" value="1"/>
</dbReference>
<evidence type="ECO:0000313" key="8">
    <source>
        <dbReference type="Proteomes" id="UP000006310"/>
    </source>
</evidence>
<dbReference type="HOGENOM" id="CLU_045161_3_0_1"/>
<evidence type="ECO:0000256" key="1">
    <source>
        <dbReference type="ARBA" id="ARBA00010479"/>
    </source>
</evidence>
<dbReference type="PRINTS" id="PR00191">
    <property type="entry name" value="FACTINCAPA"/>
</dbReference>
<evidence type="ECO:0000256" key="3">
    <source>
        <dbReference type="ARBA" id="ARBA00022467"/>
    </source>
</evidence>
<dbReference type="OMA" id="VACIEDH"/>
<dbReference type="GO" id="GO:0000131">
    <property type="term" value="C:incipient cellular bud site"/>
    <property type="evidence" value="ECO:0007669"/>
    <property type="project" value="EnsemblFungi"/>
</dbReference>
<comment type="subunit">
    <text evidence="6">Heterodimer of an alpha and a beta subunit.</text>
</comment>
<dbReference type="Gene3D" id="3.30.1140.60">
    <property type="entry name" value="F-actin capping protein, alpha subunit"/>
    <property type="match status" value="1"/>
</dbReference>
<evidence type="ECO:0000256" key="2">
    <source>
        <dbReference type="ARBA" id="ARBA00014038"/>
    </source>
</evidence>
<keyword evidence="3 6" id="KW-0117">Actin capping</keyword>
<protein>
    <recommendedName>
        <fullName evidence="2 6">F-actin-capping protein subunit alpha</fullName>
    </recommendedName>
</protein>
<dbReference type="eggNOG" id="KOG0836">
    <property type="taxonomic scope" value="Eukaryota"/>
</dbReference>
<dbReference type="GO" id="GO:0005934">
    <property type="term" value="C:cellular bud tip"/>
    <property type="evidence" value="ECO:0007669"/>
    <property type="project" value="EnsemblFungi"/>
</dbReference>
<dbReference type="Pfam" id="PF01267">
    <property type="entry name" value="F-actin_cap_A"/>
    <property type="match status" value="1"/>
</dbReference>
<keyword evidence="8" id="KW-1185">Reference proteome</keyword>
<dbReference type="InterPro" id="IPR017865">
    <property type="entry name" value="F-actin_cap_asu_CS"/>
</dbReference>
<dbReference type="InterPro" id="IPR042276">
    <property type="entry name" value="CapZ_alpha/beta_2"/>
</dbReference>
<name>J7S415_HUIN7</name>
<dbReference type="AlphaFoldDB" id="J7S415"/>